<dbReference type="NCBIfam" id="TIGR02481">
    <property type="entry name" value="hemeryth_dom"/>
    <property type="match status" value="1"/>
</dbReference>
<evidence type="ECO:0000259" key="4">
    <source>
        <dbReference type="Pfam" id="PF01814"/>
    </source>
</evidence>
<evidence type="ECO:0000256" key="1">
    <source>
        <dbReference type="ARBA" id="ARBA00010587"/>
    </source>
</evidence>
<evidence type="ECO:0000313" key="6">
    <source>
        <dbReference type="Proteomes" id="UP001499951"/>
    </source>
</evidence>
<dbReference type="InterPro" id="IPR035938">
    <property type="entry name" value="Hemerythrin-like_sf"/>
</dbReference>
<dbReference type="PANTHER" id="PTHR37164">
    <property type="entry name" value="BACTERIOHEMERYTHRIN"/>
    <property type="match status" value="1"/>
</dbReference>
<evidence type="ECO:0000256" key="3">
    <source>
        <dbReference type="ARBA" id="ARBA00023004"/>
    </source>
</evidence>
<dbReference type="PANTHER" id="PTHR37164:SF1">
    <property type="entry name" value="BACTERIOHEMERYTHRIN"/>
    <property type="match status" value="1"/>
</dbReference>
<dbReference type="CDD" id="cd12107">
    <property type="entry name" value="Hemerythrin"/>
    <property type="match status" value="1"/>
</dbReference>
<dbReference type="InterPro" id="IPR050669">
    <property type="entry name" value="Hemerythrin"/>
</dbReference>
<sequence>MDRYDDALALGVESMDSEHRRLAALFDQFVACMKDDGAQGQVRAIVEEALALTNEHFDHEEQLMAETAYPGVDEEKRQHRMLRLKLTTIAGEILNTGVCDQITIANIGEMQKLLYDHMIGPDRDLANYLIAHGIR</sequence>
<dbReference type="SUPFAM" id="SSF47188">
    <property type="entry name" value="Hemerythrin-like"/>
    <property type="match status" value="1"/>
</dbReference>
<protein>
    <recommendedName>
        <fullName evidence="4">Hemerythrin-like domain-containing protein</fullName>
    </recommendedName>
</protein>
<comment type="similarity">
    <text evidence="1">Belongs to the hemerythrin family.</text>
</comment>
<gene>
    <name evidence="5" type="ORF">GCM10008942_25790</name>
</gene>
<dbReference type="Pfam" id="PF01814">
    <property type="entry name" value="Hemerythrin"/>
    <property type="match status" value="1"/>
</dbReference>
<dbReference type="InterPro" id="IPR012827">
    <property type="entry name" value="Hemerythrin_metal-bd"/>
</dbReference>
<dbReference type="EMBL" id="BAAADD010000006">
    <property type="protein sequence ID" value="GAA0575743.1"/>
    <property type="molecule type" value="Genomic_DNA"/>
</dbReference>
<proteinExistence type="inferred from homology"/>
<keyword evidence="3" id="KW-0408">Iron</keyword>
<evidence type="ECO:0000256" key="2">
    <source>
        <dbReference type="ARBA" id="ARBA00022723"/>
    </source>
</evidence>
<organism evidence="5 6">
    <name type="scientific">Rhizomicrobium electricum</name>
    <dbReference type="NCBI Taxonomy" id="480070"/>
    <lineage>
        <taxon>Bacteria</taxon>
        <taxon>Pseudomonadati</taxon>
        <taxon>Pseudomonadota</taxon>
        <taxon>Alphaproteobacteria</taxon>
        <taxon>Micropepsales</taxon>
        <taxon>Micropepsaceae</taxon>
        <taxon>Rhizomicrobium</taxon>
    </lineage>
</organism>
<dbReference type="Gene3D" id="1.20.120.50">
    <property type="entry name" value="Hemerythrin-like"/>
    <property type="match status" value="1"/>
</dbReference>
<accession>A0ABN1EVQ7</accession>
<evidence type="ECO:0000313" key="5">
    <source>
        <dbReference type="EMBL" id="GAA0575743.1"/>
    </source>
</evidence>
<dbReference type="Proteomes" id="UP001499951">
    <property type="component" value="Unassembled WGS sequence"/>
</dbReference>
<feature type="domain" description="Hemerythrin-like" evidence="4">
    <location>
        <begin position="11"/>
        <end position="122"/>
    </location>
</feature>
<reference evidence="5 6" key="1">
    <citation type="journal article" date="2019" name="Int. J. Syst. Evol. Microbiol.">
        <title>The Global Catalogue of Microorganisms (GCM) 10K type strain sequencing project: providing services to taxonomists for standard genome sequencing and annotation.</title>
        <authorList>
            <consortium name="The Broad Institute Genomics Platform"/>
            <consortium name="The Broad Institute Genome Sequencing Center for Infectious Disease"/>
            <person name="Wu L."/>
            <person name="Ma J."/>
        </authorList>
    </citation>
    <scope>NUCLEOTIDE SEQUENCE [LARGE SCALE GENOMIC DNA]</scope>
    <source>
        <strain evidence="5 6">JCM 15089</strain>
    </source>
</reference>
<dbReference type="RefSeq" id="WP_166935460.1">
    <property type="nucleotide sequence ID" value="NZ_BAAADD010000006.1"/>
</dbReference>
<dbReference type="InterPro" id="IPR012312">
    <property type="entry name" value="Hemerythrin-like"/>
</dbReference>
<keyword evidence="2" id="KW-0479">Metal-binding</keyword>
<keyword evidence="6" id="KW-1185">Reference proteome</keyword>
<name>A0ABN1EVQ7_9PROT</name>
<comment type="caution">
    <text evidence="5">The sequence shown here is derived from an EMBL/GenBank/DDBJ whole genome shotgun (WGS) entry which is preliminary data.</text>
</comment>